<dbReference type="Gene3D" id="3.40.640.10">
    <property type="entry name" value="Type I PLP-dependent aspartate aminotransferase-like (Major domain)"/>
    <property type="match status" value="1"/>
</dbReference>
<evidence type="ECO:0000313" key="6">
    <source>
        <dbReference type="Proteomes" id="UP000268192"/>
    </source>
</evidence>
<evidence type="ECO:0000313" key="5">
    <source>
        <dbReference type="EMBL" id="AZN72525.1"/>
    </source>
</evidence>
<dbReference type="CDD" id="cd06454">
    <property type="entry name" value="KBL_like"/>
    <property type="match status" value="1"/>
</dbReference>
<keyword evidence="5" id="KW-0032">Aminotransferase</keyword>
<comment type="cofactor">
    <cofactor evidence="1">
        <name>pyridoxal 5'-phosphate</name>
        <dbReference type="ChEBI" id="CHEBI:597326"/>
    </cofactor>
</comment>
<protein>
    <submittedName>
        <fullName evidence="5">Aminotransferase class I/II-fold pyridoxal phosphate-dependent enzyme</fullName>
    </submittedName>
</protein>
<proteinExistence type="predicted"/>
<sequence length="471" mass="50650">MSEDSKSANGTGNSTGRAVRSSVLDYMRKSSSAAAPDRFDRSTRRAAVSRSLRATPAFEDLPEYKQVVAQRSAGEQLGMGNPFYRAHEGSAGATTRIDGQDLINFASYDYLGLNRHPKVMEAAKAAIDRYAISASASRLVGGERPIHTQLEQQIARIYDVEAAVTFVSGYLTNVAVISALLGPNDLVIHDELIHNSAVSGIRLSGATRRFFKHNDLKNLEELLMATAGEYRRTMVIVEGVYSMDGDIADLPGLVKLKHDYGFWLMVDEAHSLGVLGQRGFGTMEHFGIAPEDVDIRMGTLSKTTSSCGGYVAGTSALIDVLKASAGGFVYSVGLAPVLAAAASASLEALCDEPERVEKLKRNGQYFVEAATRAGLDTGLSVGYSVVPIMVGDSVRAARLSNDLIADGVNVLPIIHPAVPEGQARLRFFITSDHTFEQLDHSIAVTERRLRELEAANFGVASVDFAALSKFL</sequence>
<dbReference type="InterPro" id="IPR015422">
    <property type="entry name" value="PyrdxlP-dep_Trfase_small"/>
</dbReference>
<dbReference type="InterPro" id="IPR015424">
    <property type="entry name" value="PyrdxlP-dep_Trfase"/>
</dbReference>
<dbReference type="InterPro" id="IPR004839">
    <property type="entry name" value="Aminotransferase_I/II_large"/>
</dbReference>
<feature type="region of interest" description="Disordered" evidence="3">
    <location>
        <begin position="1"/>
        <end position="45"/>
    </location>
</feature>
<dbReference type="InterPro" id="IPR015421">
    <property type="entry name" value="PyrdxlP-dep_Trfase_major"/>
</dbReference>
<dbReference type="GO" id="GO:0008483">
    <property type="term" value="F:transaminase activity"/>
    <property type="evidence" value="ECO:0007669"/>
    <property type="project" value="UniProtKB-KW"/>
</dbReference>
<dbReference type="Proteomes" id="UP000268192">
    <property type="component" value="Chromosome"/>
</dbReference>
<dbReference type="SUPFAM" id="SSF53383">
    <property type="entry name" value="PLP-dependent transferases"/>
    <property type="match status" value="1"/>
</dbReference>
<dbReference type="RefSeq" id="WP_126010849.1">
    <property type="nucleotide sequence ID" value="NZ_CP032509.1"/>
</dbReference>
<dbReference type="OrthoDB" id="9807157at2"/>
<dbReference type="Gene3D" id="3.90.1150.10">
    <property type="entry name" value="Aspartate Aminotransferase, domain 1"/>
    <property type="match status" value="1"/>
</dbReference>
<dbReference type="InterPro" id="IPR050087">
    <property type="entry name" value="AON_synthase_class-II"/>
</dbReference>
<dbReference type="EMBL" id="CP032509">
    <property type="protein sequence ID" value="AZN72525.1"/>
    <property type="molecule type" value="Genomic_DNA"/>
</dbReference>
<keyword evidence="6" id="KW-1185">Reference proteome</keyword>
<dbReference type="KEGG" id="abaw:D5400_15725"/>
<dbReference type="PANTHER" id="PTHR13693">
    <property type="entry name" value="CLASS II AMINOTRANSFERASE/8-AMINO-7-OXONONANOATE SYNTHASE"/>
    <property type="match status" value="1"/>
</dbReference>
<gene>
    <name evidence="5" type="ORF">D5400_15725</name>
</gene>
<name>A0A3S9B6D2_9HYPH</name>
<feature type="compositionally biased region" description="Polar residues" evidence="3">
    <location>
        <begin position="7"/>
        <end position="16"/>
    </location>
</feature>
<evidence type="ECO:0000256" key="2">
    <source>
        <dbReference type="ARBA" id="ARBA00022679"/>
    </source>
</evidence>
<keyword evidence="2 5" id="KW-0808">Transferase</keyword>
<dbReference type="Pfam" id="PF00155">
    <property type="entry name" value="Aminotran_1_2"/>
    <property type="match status" value="1"/>
</dbReference>
<dbReference type="AlphaFoldDB" id="A0A3S9B6D2"/>
<dbReference type="GO" id="GO:0030170">
    <property type="term" value="F:pyridoxal phosphate binding"/>
    <property type="evidence" value="ECO:0007669"/>
    <property type="project" value="InterPro"/>
</dbReference>
<evidence type="ECO:0000256" key="1">
    <source>
        <dbReference type="ARBA" id="ARBA00001933"/>
    </source>
</evidence>
<evidence type="ECO:0000256" key="3">
    <source>
        <dbReference type="SAM" id="MobiDB-lite"/>
    </source>
</evidence>
<reference evidence="5 6" key="1">
    <citation type="submission" date="2018-09" db="EMBL/GenBank/DDBJ databases">
        <title>Marinorhizobium profundi gen. nov., sp. nov., isolated from a deep-sea sediment sample from the New Britain Trench and proposal of Marinorhizobiaceae fam. nov. in the order Rhizobiales of the class Alphaproteobacteria.</title>
        <authorList>
            <person name="Cao J."/>
        </authorList>
    </citation>
    <scope>NUCLEOTIDE SEQUENCE [LARGE SCALE GENOMIC DNA]</scope>
    <source>
        <strain evidence="5 6">WS11</strain>
    </source>
</reference>
<accession>A0A3S9B6D2</accession>
<feature type="domain" description="Aminotransferase class I/classII large" evidence="4">
    <location>
        <begin position="101"/>
        <end position="441"/>
    </location>
</feature>
<evidence type="ECO:0000259" key="4">
    <source>
        <dbReference type="Pfam" id="PF00155"/>
    </source>
</evidence>
<organism evidence="5 6">
    <name type="scientific">Georhizobium profundi</name>
    <dbReference type="NCBI Taxonomy" id="2341112"/>
    <lineage>
        <taxon>Bacteria</taxon>
        <taxon>Pseudomonadati</taxon>
        <taxon>Pseudomonadota</taxon>
        <taxon>Alphaproteobacteria</taxon>
        <taxon>Hyphomicrobiales</taxon>
        <taxon>Rhizobiaceae</taxon>
        <taxon>Georhizobium</taxon>
    </lineage>
</organism>